<dbReference type="EMBL" id="GAIX01008579">
    <property type="protein sequence ID" value="JAA83981.1"/>
    <property type="molecule type" value="Transcribed_RNA"/>
</dbReference>
<accession>S4NYH6</accession>
<dbReference type="AlphaFoldDB" id="S4NYH6"/>
<reference evidence="1" key="1">
    <citation type="journal article" date="2013" name="BMC Genomics">
        <title>Unscrambling butterfly oogenesis.</title>
        <authorList>
            <person name="Carter J.M."/>
            <person name="Baker S.C."/>
            <person name="Pink R."/>
            <person name="Carter D.R."/>
            <person name="Collins A."/>
            <person name="Tomlin J."/>
            <person name="Gibbs M."/>
            <person name="Breuker C.J."/>
        </authorList>
    </citation>
    <scope>NUCLEOTIDE SEQUENCE</scope>
    <source>
        <tissue evidence="1">Ovary</tissue>
    </source>
</reference>
<name>S4NYH6_9NEOP</name>
<reference evidence="1" key="2">
    <citation type="submission" date="2013-05" db="EMBL/GenBank/DDBJ databases">
        <authorList>
            <person name="Carter J.-M."/>
            <person name="Baker S.C."/>
            <person name="Pink R."/>
            <person name="Carter D.R.F."/>
            <person name="Collins A."/>
            <person name="Tomlin J."/>
            <person name="Gibbs M."/>
            <person name="Breuker C.J."/>
        </authorList>
    </citation>
    <scope>NUCLEOTIDE SEQUENCE</scope>
    <source>
        <tissue evidence="1">Ovary</tissue>
    </source>
</reference>
<organism evidence="1">
    <name type="scientific">Pararge aegeria</name>
    <name type="common">speckled wood butterfly</name>
    <dbReference type="NCBI Taxonomy" id="116150"/>
    <lineage>
        <taxon>Eukaryota</taxon>
        <taxon>Metazoa</taxon>
        <taxon>Ecdysozoa</taxon>
        <taxon>Arthropoda</taxon>
        <taxon>Hexapoda</taxon>
        <taxon>Insecta</taxon>
        <taxon>Pterygota</taxon>
        <taxon>Neoptera</taxon>
        <taxon>Endopterygota</taxon>
        <taxon>Lepidoptera</taxon>
        <taxon>Glossata</taxon>
        <taxon>Ditrysia</taxon>
        <taxon>Papilionoidea</taxon>
        <taxon>Nymphalidae</taxon>
        <taxon>Satyrinae</taxon>
        <taxon>Satyrini</taxon>
        <taxon>Parargina</taxon>
        <taxon>Pararge</taxon>
    </lineage>
</organism>
<feature type="non-terminal residue" evidence="1">
    <location>
        <position position="74"/>
    </location>
</feature>
<sequence>MLLDNRPTRESYFRPRSHTDFTCSNLNNAALQNCLCHLGLSISDYYDQDMCMNFPLEYAYFDVKIIRYLHNLLP</sequence>
<protein>
    <submittedName>
        <fullName evidence="1">Uncharacterized protein</fullName>
    </submittedName>
</protein>
<evidence type="ECO:0000313" key="1">
    <source>
        <dbReference type="EMBL" id="JAA83981.1"/>
    </source>
</evidence>
<proteinExistence type="predicted"/>